<dbReference type="InterPro" id="IPR013137">
    <property type="entry name" value="Znf_TFIIB"/>
</dbReference>
<keyword evidence="4" id="KW-0862">Zinc</keyword>
<dbReference type="GO" id="GO:0070897">
    <property type="term" value="P:transcription preinitiation complex assembly"/>
    <property type="evidence" value="ECO:0007669"/>
    <property type="project" value="InterPro"/>
</dbReference>
<evidence type="ECO:0000256" key="1">
    <source>
        <dbReference type="ARBA" id="ARBA00010857"/>
    </source>
</evidence>
<dbReference type="Proteomes" id="UP000663292">
    <property type="component" value="Chromosome"/>
</dbReference>
<reference evidence="9 10" key="1">
    <citation type="submission" date="2020-11" db="EMBL/GenBank/DDBJ databases">
        <title>Carbohydrate-dependent, anaerobic sulfur respiration: A novel catabolism in halophilic archaea.</title>
        <authorList>
            <person name="Sorokin D.Y."/>
            <person name="Messina E."/>
            <person name="Smedile F."/>
            <person name="La Cono V."/>
            <person name="Hallsworth J.E."/>
            <person name="Yakimov M.M."/>
        </authorList>
    </citation>
    <scope>NUCLEOTIDE SEQUENCE [LARGE SCALE GENOMIC DNA]</scope>
    <source>
        <strain evidence="9 10">HSR-Est</strain>
    </source>
</reference>
<comment type="similarity">
    <text evidence="1">Belongs to the TFIIB family.</text>
</comment>
<evidence type="ECO:0000256" key="7">
    <source>
        <dbReference type="SAM" id="MobiDB-lite"/>
    </source>
</evidence>
<keyword evidence="5" id="KW-0805">Transcription regulation</keyword>
<dbReference type="PANTHER" id="PTHR11618">
    <property type="entry name" value="TRANSCRIPTION INITIATION FACTOR IIB-RELATED"/>
    <property type="match status" value="1"/>
</dbReference>
<keyword evidence="10" id="KW-1185">Reference proteome</keyword>
<dbReference type="AlphaFoldDB" id="A0A897NZT2"/>
<organism evidence="9 10">
    <name type="scientific">Halapricum desulfuricans</name>
    <dbReference type="NCBI Taxonomy" id="2841257"/>
    <lineage>
        <taxon>Archaea</taxon>
        <taxon>Methanobacteriati</taxon>
        <taxon>Methanobacteriota</taxon>
        <taxon>Stenosarchaea group</taxon>
        <taxon>Halobacteria</taxon>
        <taxon>Halobacteriales</taxon>
        <taxon>Haloarculaceae</taxon>
        <taxon>Halapricum</taxon>
    </lineage>
</organism>
<evidence type="ECO:0000256" key="5">
    <source>
        <dbReference type="ARBA" id="ARBA00023015"/>
    </source>
</evidence>
<evidence type="ECO:0000256" key="2">
    <source>
        <dbReference type="ARBA" id="ARBA00022737"/>
    </source>
</evidence>
<proteinExistence type="inferred from homology"/>
<dbReference type="GO" id="GO:0097550">
    <property type="term" value="C:transcription preinitiation complex"/>
    <property type="evidence" value="ECO:0007669"/>
    <property type="project" value="TreeGrafter"/>
</dbReference>
<keyword evidence="6" id="KW-0804">Transcription</keyword>
<dbReference type="SUPFAM" id="SSF47954">
    <property type="entry name" value="Cyclin-like"/>
    <property type="match status" value="2"/>
</dbReference>
<gene>
    <name evidence="9" type="primary">sUA712</name>
    <name evidence="9" type="ORF">HSEST_2714</name>
</gene>
<evidence type="ECO:0000313" key="10">
    <source>
        <dbReference type="Proteomes" id="UP000663292"/>
    </source>
</evidence>
<evidence type="ECO:0000256" key="3">
    <source>
        <dbReference type="ARBA" id="ARBA00022771"/>
    </source>
</evidence>
<evidence type="ECO:0000259" key="8">
    <source>
        <dbReference type="SMART" id="SM00385"/>
    </source>
</evidence>
<keyword evidence="3" id="KW-0863">Zinc-finger</keyword>
<dbReference type="InterPro" id="IPR013763">
    <property type="entry name" value="Cyclin-like_dom"/>
</dbReference>
<sequence length="285" mass="31211">MMQTSGRRTCPECRGTLRTGEQETVCTECGLVVEADRLDRGPEWRAFDDETRERTGAPLTPARHDMGLSTEIGHDAGVSAGKRRRLTRMRTQHRRASAPSKVARNRREGFGEIWRMTGRLSLPDAIRDRACVLFTSAQEDDLLRGRSIEGIATAAVYAICRIAGISRTLAEVAAVSRVDRGRLKNCYGVLNRAFELETGPIDPAEYLPRFATELGLEADVERRARQLAARATDEGIAAGRNPAGVAGACLYTAAIEADCSLTQREAADVAGVAPATLRETYHRLR</sequence>
<dbReference type="PANTHER" id="PTHR11618:SF13">
    <property type="entry name" value="TRANSCRIPTION INITIATION FACTOR IIB"/>
    <property type="match status" value="1"/>
</dbReference>
<dbReference type="Pfam" id="PF00382">
    <property type="entry name" value="TFIIB"/>
    <property type="match status" value="2"/>
</dbReference>
<dbReference type="GO" id="GO:0008270">
    <property type="term" value="F:zinc ion binding"/>
    <property type="evidence" value="ECO:0007669"/>
    <property type="project" value="UniProtKB-KW"/>
</dbReference>
<keyword evidence="2" id="KW-0677">Repeat</keyword>
<dbReference type="InterPro" id="IPR036915">
    <property type="entry name" value="Cyclin-like_sf"/>
</dbReference>
<dbReference type="PRINTS" id="PR00685">
    <property type="entry name" value="TIFACTORIIB"/>
</dbReference>
<feature type="domain" description="Cyclin-like" evidence="8">
    <location>
        <begin position="111"/>
        <end position="192"/>
    </location>
</feature>
<feature type="region of interest" description="Disordered" evidence="7">
    <location>
        <begin position="51"/>
        <end position="74"/>
    </location>
</feature>
<evidence type="ECO:0000313" key="9">
    <source>
        <dbReference type="EMBL" id="QSG16223.1"/>
    </source>
</evidence>
<dbReference type="Pfam" id="PF08271">
    <property type="entry name" value="Zn_Ribbon_TF"/>
    <property type="match status" value="1"/>
</dbReference>
<dbReference type="InterPro" id="IPR000812">
    <property type="entry name" value="TFIIB"/>
</dbReference>
<dbReference type="GO" id="GO:0017025">
    <property type="term" value="F:TBP-class protein binding"/>
    <property type="evidence" value="ECO:0007669"/>
    <property type="project" value="InterPro"/>
</dbReference>
<dbReference type="Gene3D" id="1.10.472.170">
    <property type="match status" value="1"/>
</dbReference>
<dbReference type="Gene3D" id="1.10.472.10">
    <property type="entry name" value="Cyclin-like"/>
    <property type="match status" value="1"/>
</dbReference>
<dbReference type="InterPro" id="IPR013150">
    <property type="entry name" value="TFIIB_cyclin"/>
</dbReference>
<evidence type="ECO:0000256" key="6">
    <source>
        <dbReference type="ARBA" id="ARBA00023163"/>
    </source>
</evidence>
<keyword evidence="3" id="KW-0479">Metal-binding</keyword>
<feature type="domain" description="Cyclin-like" evidence="8">
    <location>
        <begin position="205"/>
        <end position="285"/>
    </location>
</feature>
<evidence type="ECO:0000256" key="4">
    <source>
        <dbReference type="ARBA" id="ARBA00022833"/>
    </source>
</evidence>
<dbReference type="SUPFAM" id="SSF57783">
    <property type="entry name" value="Zinc beta-ribbon"/>
    <property type="match status" value="1"/>
</dbReference>
<accession>A0A897NZT2</accession>
<protein>
    <submittedName>
        <fullName evidence="9">Transcription initiation factor TFIIB, Brf1 subunit/Transcription initiation factor TFIIB</fullName>
    </submittedName>
</protein>
<name>A0A897NZT2_9EURY</name>
<dbReference type="EMBL" id="CP064791">
    <property type="protein sequence ID" value="QSG16223.1"/>
    <property type="molecule type" value="Genomic_DNA"/>
</dbReference>
<dbReference type="SMART" id="SM00385">
    <property type="entry name" value="CYCLIN"/>
    <property type="match status" value="2"/>
</dbReference>